<reference evidence="2" key="1">
    <citation type="submission" date="2021-05" db="EMBL/GenBank/DDBJ databases">
        <authorList>
            <person name="Pietrasiak N."/>
            <person name="Ward R."/>
            <person name="Stajich J.E."/>
            <person name="Kurbessoian T."/>
        </authorList>
    </citation>
    <scope>NUCLEOTIDE SEQUENCE</scope>
    <source>
        <strain evidence="2">GSE-TBD4-15B</strain>
    </source>
</reference>
<dbReference type="CDD" id="cd16383">
    <property type="entry name" value="GUN4"/>
    <property type="match status" value="1"/>
</dbReference>
<dbReference type="SUPFAM" id="SSF140869">
    <property type="entry name" value="GUN4-like"/>
    <property type="match status" value="1"/>
</dbReference>
<proteinExistence type="predicted"/>
<name>A0A951P9K3_9CYAN</name>
<evidence type="ECO:0000313" key="3">
    <source>
        <dbReference type="Proteomes" id="UP000707356"/>
    </source>
</evidence>
<dbReference type="Gene3D" id="1.25.40.620">
    <property type="match status" value="1"/>
</dbReference>
<dbReference type="EMBL" id="JAHHHV010000041">
    <property type="protein sequence ID" value="MBW4465398.1"/>
    <property type="molecule type" value="Genomic_DNA"/>
</dbReference>
<feature type="domain" description="GUN4-like" evidence="1">
    <location>
        <begin position="200"/>
        <end position="334"/>
    </location>
</feature>
<reference evidence="2" key="2">
    <citation type="journal article" date="2022" name="Microbiol. Resour. Announc.">
        <title>Metagenome Sequencing to Explore Phylogenomics of Terrestrial Cyanobacteria.</title>
        <authorList>
            <person name="Ward R.D."/>
            <person name="Stajich J.E."/>
            <person name="Johansen J.R."/>
            <person name="Huntemann M."/>
            <person name="Clum A."/>
            <person name="Foster B."/>
            <person name="Foster B."/>
            <person name="Roux S."/>
            <person name="Palaniappan K."/>
            <person name="Varghese N."/>
            <person name="Mukherjee S."/>
            <person name="Reddy T.B.K."/>
            <person name="Daum C."/>
            <person name="Copeland A."/>
            <person name="Chen I.A."/>
            <person name="Ivanova N.N."/>
            <person name="Kyrpides N.C."/>
            <person name="Shapiro N."/>
            <person name="Eloe-Fadrosh E.A."/>
            <person name="Pietrasiak N."/>
        </authorList>
    </citation>
    <scope>NUCLEOTIDE SEQUENCE</scope>
    <source>
        <strain evidence="2">GSE-TBD4-15B</strain>
    </source>
</reference>
<protein>
    <submittedName>
        <fullName evidence="2">GUN4 domain-containing protein</fullName>
    </submittedName>
</protein>
<dbReference type="Gene3D" id="1.10.10.1770">
    <property type="entry name" value="Gun4-like"/>
    <property type="match status" value="1"/>
</dbReference>
<dbReference type="Proteomes" id="UP000707356">
    <property type="component" value="Unassembled WGS sequence"/>
</dbReference>
<evidence type="ECO:0000313" key="2">
    <source>
        <dbReference type="EMBL" id="MBW4465398.1"/>
    </source>
</evidence>
<evidence type="ECO:0000259" key="1">
    <source>
        <dbReference type="Pfam" id="PF05419"/>
    </source>
</evidence>
<accession>A0A951P9K3</accession>
<dbReference type="PANTHER" id="PTHR34800:SF1">
    <property type="entry name" value="TETRAPYRROLE-BINDING PROTEIN, CHLOROPLASTIC"/>
    <property type="match status" value="1"/>
</dbReference>
<dbReference type="PANTHER" id="PTHR34800">
    <property type="entry name" value="TETRAPYRROLE-BINDING PROTEIN, CHLOROPLASTIC"/>
    <property type="match status" value="1"/>
</dbReference>
<dbReference type="InterPro" id="IPR008629">
    <property type="entry name" value="GUN4-like"/>
</dbReference>
<dbReference type="Pfam" id="PF05419">
    <property type="entry name" value="GUN4"/>
    <property type="match status" value="1"/>
</dbReference>
<dbReference type="GO" id="GO:0046906">
    <property type="term" value="F:tetrapyrrole binding"/>
    <property type="evidence" value="ECO:0007669"/>
    <property type="project" value="TreeGrafter"/>
</dbReference>
<gene>
    <name evidence="2" type="ORF">KME07_08155</name>
</gene>
<organism evidence="2 3">
    <name type="scientific">Pegethrix bostrychoides GSE-TBD4-15B</name>
    <dbReference type="NCBI Taxonomy" id="2839662"/>
    <lineage>
        <taxon>Bacteria</taxon>
        <taxon>Bacillati</taxon>
        <taxon>Cyanobacteriota</taxon>
        <taxon>Cyanophyceae</taxon>
        <taxon>Oculatellales</taxon>
        <taxon>Oculatellaceae</taxon>
        <taxon>Pegethrix</taxon>
    </lineage>
</organism>
<comment type="caution">
    <text evidence="2">The sequence shown here is derived from an EMBL/GenBank/DDBJ whole genome shotgun (WGS) entry which is preliminary data.</text>
</comment>
<dbReference type="AlphaFoldDB" id="A0A951P9K3"/>
<dbReference type="InterPro" id="IPR037215">
    <property type="entry name" value="GUN4-like_sf"/>
</dbReference>
<sequence length="390" mass="44604">MPLDTILLREYREALEQSYCNALINLLKAGRALDVEQFVAQGLPRESQDFLTRRFQRYSLDETAEVLKHEICHYLYSYLQVAIQIRDQKIKLVGQIILEQERLRLGLMTATAKAINQVILPPAPSAASATAASADPAKIARYDAALRQAIQQDCRPSPDHHQPDLTPLSLTSQVELRLLQRWLEIADSEIPPANRLWTARGTDYITLWRLLKRKDWRGANQETLRLMQNNNAAAERDPKRIDLQCIPLVDLQSIDLLWAEASSGRFGFLAQLEVWREEFSSLTLPDLNDQVVGQLTERFGRRVDWRRNDIWIDYQFVNFSLEAAKGHLPTFPQIGWWCWARRQQLLMDCIGLLKPLPPVKPSKSKRHSNGWLSAILNSLLGLAGLNLTLG</sequence>